<accession>A2X7T0</accession>
<name>A2X7T0_ORYSI</name>
<evidence type="ECO:0000256" key="1">
    <source>
        <dbReference type="SAM" id="MobiDB-lite"/>
    </source>
</evidence>
<evidence type="ECO:0000313" key="3">
    <source>
        <dbReference type="Proteomes" id="UP000007015"/>
    </source>
</evidence>
<proteinExistence type="predicted"/>
<evidence type="ECO:0000313" key="2">
    <source>
        <dbReference type="EMBL" id="EAY86890.1"/>
    </source>
</evidence>
<feature type="region of interest" description="Disordered" evidence="1">
    <location>
        <begin position="52"/>
        <end position="79"/>
    </location>
</feature>
<gene>
    <name evidence="2" type="ORF">OsI_08274</name>
</gene>
<dbReference type="AlphaFoldDB" id="A2X7T0"/>
<keyword evidence="3" id="KW-1185">Reference proteome</keyword>
<dbReference type="Proteomes" id="UP000007015">
    <property type="component" value="Chromosome 2"/>
</dbReference>
<sequence length="79" mass="8467">MATAARGVETVAAAARRVEAARLSATAARGVEAAAAAPLSLPFLPLRSGRRGAWRERPAAAQTDVRRRRRTTAGQRPWF</sequence>
<protein>
    <submittedName>
        <fullName evidence="2">Uncharacterized protein</fullName>
    </submittedName>
</protein>
<reference evidence="2 3" key="1">
    <citation type="journal article" date="2005" name="PLoS Biol.">
        <title>The genomes of Oryza sativa: a history of duplications.</title>
        <authorList>
            <person name="Yu J."/>
            <person name="Wang J."/>
            <person name="Lin W."/>
            <person name="Li S."/>
            <person name="Li H."/>
            <person name="Zhou J."/>
            <person name="Ni P."/>
            <person name="Dong W."/>
            <person name="Hu S."/>
            <person name="Zeng C."/>
            <person name="Zhang J."/>
            <person name="Zhang Y."/>
            <person name="Li R."/>
            <person name="Xu Z."/>
            <person name="Li S."/>
            <person name="Li X."/>
            <person name="Zheng H."/>
            <person name="Cong L."/>
            <person name="Lin L."/>
            <person name="Yin J."/>
            <person name="Geng J."/>
            <person name="Li G."/>
            <person name="Shi J."/>
            <person name="Liu J."/>
            <person name="Lv H."/>
            <person name="Li J."/>
            <person name="Wang J."/>
            <person name="Deng Y."/>
            <person name="Ran L."/>
            <person name="Shi X."/>
            <person name="Wang X."/>
            <person name="Wu Q."/>
            <person name="Li C."/>
            <person name="Ren X."/>
            <person name="Wang J."/>
            <person name="Wang X."/>
            <person name="Li D."/>
            <person name="Liu D."/>
            <person name="Zhang X."/>
            <person name="Ji Z."/>
            <person name="Zhao W."/>
            <person name="Sun Y."/>
            <person name="Zhang Z."/>
            <person name="Bao J."/>
            <person name="Han Y."/>
            <person name="Dong L."/>
            <person name="Ji J."/>
            <person name="Chen P."/>
            <person name="Wu S."/>
            <person name="Liu J."/>
            <person name="Xiao Y."/>
            <person name="Bu D."/>
            <person name="Tan J."/>
            <person name="Yang L."/>
            <person name="Ye C."/>
            <person name="Zhang J."/>
            <person name="Xu J."/>
            <person name="Zhou Y."/>
            <person name="Yu Y."/>
            <person name="Zhang B."/>
            <person name="Zhuang S."/>
            <person name="Wei H."/>
            <person name="Liu B."/>
            <person name="Lei M."/>
            <person name="Yu H."/>
            <person name="Li Y."/>
            <person name="Xu H."/>
            <person name="Wei S."/>
            <person name="He X."/>
            <person name="Fang L."/>
            <person name="Zhang Z."/>
            <person name="Zhang Y."/>
            <person name="Huang X."/>
            <person name="Su Z."/>
            <person name="Tong W."/>
            <person name="Li J."/>
            <person name="Tong Z."/>
            <person name="Li S."/>
            <person name="Ye J."/>
            <person name="Wang L."/>
            <person name="Fang L."/>
            <person name="Lei T."/>
            <person name="Chen C."/>
            <person name="Chen H."/>
            <person name="Xu Z."/>
            <person name="Li H."/>
            <person name="Huang H."/>
            <person name="Zhang F."/>
            <person name="Xu H."/>
            <person name="Li N."/>
            <person name="Zhao C."/>
            <person name="Li S."/>
            <person name="Dong L."/>
            <person name="Huang Y."/>
            <person name="Li L."/>
            <person name="Xi Y."/>
            <person name="Qi Q."/>
            <person name="Li W."/>
            <person name="Zhang B."/>
            <person name="Hu W."/>
            <person name="Zhang Y."/>
            <person name="Tian X."/>
            <person name="Jiao Y."/>
            <person name="Liang X."/>
            <person name="Jin J."/>
            <person name="Gao L."/>
            <person name="Zheng W."/>
            <person name="Hao B."/>
            <person name="Liu S."/>
            <person name="Wang W."/>
            <person name="Yuan L."/>
            <person name="Cao M."/>
            <person name="McDermott J."/>
            <person name="Samudrala R."/>
            <person name="Wang J."/>
            <person name="Wong G.K."/>
            <person name="Yang H."/>
        </authorList>
    </citation>
    <scope>NUCLEOTIDE SEQUENCE [LARGE SCALE GENOMIC DNA]</scope>
    <source>
        <strain evidence="3">cv. 93-11</strain>
    </source>
</reference>
<dbReference type="Gramene" id="BGIOSGA008715-TA">
    <property type="protein sequence ID" value="BGIOSGA008715-PA"/>
    <property type="gene ID" value="BGIOSGA008715"/>
</dbReference>
<dbReference type="EMBL" id="CM000127">
    <property type="protein sequence ID" value="EAY86890.1"/>
    <property type="molecule type" value="Genomic_DNA"/>
</dbReference>
<dbReference type="HOGENOM" id="CLU_197061_0_0_1"/>
<dbReference type="OMA" id="AGQRPWF"/>
<organism evidence="2 3">
    <name type="scientific">Oryza sativa subsp. indica</name>
    <name type="common">Rice</name>
    <dbReference type="NCBI Taxonomy" id="39946"/>
    <lineage>
        <taxon>Eukaryota</taxon>
        <taxon>Viridiplantae</taxon>
        <taxon>Streptophyta</taxon>
        <taxon>Embryophyta</taxon>
        <taxon>Tracheophyta</taxon>
        <taxon>Spermatophyta</taxon>
        <taxon>Magnoliopsida</taxon>
        <taxon>Liliopsida</taxon>
        <taxon>Poales</taxon>
        <taxon>Poaceae</taxon>
        <taxon>BOP clade</taxon>
        <taxon>Oryzoideae</taxon>
        <taxon>Oryzeae</taxon>
        <taxon>Oryzinae</taxon>
        <taxon>Oryza</taxon>
        <taxon>Oryza sativa</taxon>
    </lineage>
</organism>